<dbReference type="Gene3D" id="1.20.1560.10">
    <property type="entry name" value="ABC transporter type 1, transmembrane domain"/>
    <property type="match status" value="1"/>
</dbReference>
<evidence type="ECO:0000256" key="4">
    <source>
        <dbReference type="ARBA" id="ARBA00022840"/>
    </source>
</evidence>
<evidence type="ECO:0000256" key="6">
    <source>
        <dbReference type="ARBA" id="ARBA00023136"/>
    </source>
</evidence>
<dbReference type="STRING" id="1586287.BBK82_09590"/>
<dbReference type="PANTHER" id="PTHR24221">
    <property type="entry name" value="ATP-BINDING CASSETTE SUB-FAMILY B"/>
    <property type="match status" value="1"/>
</dbReference>
<evidence type="ECO:0000313" key="9">
    <source>
        <dbReference type="EMBL" id="ANZ42612.1"/>
    </source>
</evidence>
<keyword evidence="10" id="KW-1185">Reference proteome</keyword>
<comment type="subcellular location">
    <subcellularLocation>
        <location evidence="1">Cell membrane</location>
        <topology evidence="1">Multi-pass membrane protein</topology>
    </subcellularLocation>
</comment>
<proteinExistence type="predicted"/>
<dbReference type="InterPro" id="IPR027417">
    <property type="entry name" value="P-loop_NTPase"/>
</dbReference>
<organism evidence="9 10">
    <name type="scientific">Lentzea guizhouensis</name>
    <dbReference type="NCBI Taxonomy" id="1586287"/>
    <lineage>
        <taxon>Bacteria</taxon>
        <taxon>Bacillati</taxon>
        <taxon>Actinomycetota</taxon>
        <taxon>Actinomycetes</taxon>
        <taxon>Pseudonocardiales</taxon>
        <taxon>Pseudonocardiaceae</taxon>
        <taxon>Lentzea</taxon>
    </lineage>
</organism>
<dbReference type="EMBL" id="CP016793">
    <property type="protein sequence ID" value="ANZ42612.1"/>
    <property type="molecule type" value="Genomic_DNA"/>
</dbReference>
<keyword evidence="2 7" id="KW-0812">Transmembrane</keyword>
<name>A0A1B2HY18_9PSEU</name>
<evidence type="ECO:0000256" key="2">
    <source>
        <dbReference type="ARBA" id="ARBA00022692"/>
    </source>
</evidence>
<dbReference type="InterPro" id="IPR036640">
    <property type="entry name" value="ABC1_TM_sf"/>
</dbReference>
<keyword evidence="6 7" id="KW-0472">Membrane</keyword>
<dbReference type="InterPro" id="IPR039421">
    <property type="entry name" value="Type_1_exporter"/>
</dbReference>
<feature type="transmembrane region" description="Helical" evidence="7">
    <location>
        <begin position="46"/>
        <end position="66"/>
    </location>
</feature>
<dbReference type="KEGG" id="led:BBK82_09590"/>
<accession>A0A1B2HY18</accession>
<dbReference type="Pfam" id="PF00005">
    <property type="entry name" value="ABC_tran"/>
    <property type="match status" value="1"/>
</dbReference>
<protein>
    <recommendedName>
        <fullName evidence="8">ABC transporter domain-containing protein</fullName>
    </recommendedName>
</protein>
<keyword evidence="3" id="KW-0547">Nucleotide-binding</keyword>
<feature type="transmembrane region" description="Helical" evidence="7">
    <location>
        <begin position="12"/>
        <end position="34"/>
    </location>
</feature>
<keyword evidence="5 7" id="KW-1133">Transmembrane helix</keyword>
<evidence type="ECO:0000256" key="5">
    <source>
        <dbReference type="ARBA" id="ARBA00022989"/>
    </source>
</evidence>
<dbReference type="GO" id="GO:0016887">
    <property type="term" value="F:ATP hydrolysis activity"/>
    <property type="evidence" value="ECO:0007669"/>
    <property type="project" value="InterPro"/>
</dbReference>
<dbReference type="SMART" id="SM00382">
    <property type="entry name" value="AAA"/>
    <property type="match status" value="1"/>
</dbReference>
<dbReference type="SUPFAM" id="SSF52540">
    <property type="entry name" value="P-loop containing nucleoside triphosphate hydrolases"/>
    <property type="match status" value="1"/>
</dbReference>
<sequence>MGRPGGGGVKLAILVGTLAELAGVGLTATATWLVMRAAEHPPMHALTVAIVAVRTLALAKGALRYLERLTSHRAVLSEAVELRGRVYDDLVERRHVPSGTALTRIVTNVDQHLDAKLRTTLPWVTAALAGTTVAVVAASLPLVIGLVINLALLPWLATRTREDLTPLRARLTDQTTELVHSREELIAHDLFEEKLQAATRTARALSRRERTRDLTPLAIAVQFGAALLMLAQHEPAWLIMAAVATFEITVPLAALTRPSPEPADEPQPAEISETPALQGKTAIVGPSGSGKTTLLNAIARRLEPSRGALADAHVFHTTVRTNVLLAKPDATREELDRAARITELDLDWDRVVGERGEEISGGQRQRLILTRTVLANPEIVLLDEPTEGLDPQQADRVLGKVLDDCRGTALVVTHREEQLALFDHVHHRRPVGHEHVGRVG</sequence>
<evidence type="ECO:0000256" key="3">
    <source>
        <dbReference type="ARBA" id="ARBA00022741"/>
    </source>
</evidence>
<evidence type="ECO:0000256" key="7">
    <source>
        <dbReference type="SAM" id="Phobius"/>
    </source>
</evidence>
<dbReference type="InterPro" id="IPR003439">
    <property type="entry name" value="ABC_transporter-like_ATP-bd"/>
</dbReference>
<dbReference type="PANTHER" id="PTHR24221:SF654">
    <property type="entry name" value="ATP-BINDING CASSETTE SUB-FAMILY B MEMBER 6"/>
    <property type="match status" value="1"/>
</dbReference>
<dbReference type="GO" id="GO:0005886">
    <property type="term" value="C:plasma membrane"/>
    <property type="evidence" value="ECO:0007669"/>
    <property type="project" value="UniProtKB-SubCell"/>
</dbReference>
<dbReference type="Proteomes" id="UP000093053">
    <property type="component" value="Chromosome"/>
</dbReference>
<feature type="transmembrane region" description="Helical" evidence="7">
    <location>
        <begin position="123"/>
        <end position="152"/>
    </location>
</feature>
<dbReference type="PROSITE" id="PS50893">
    <property type="entry name" value="ABC_TRANSPORTER_2"/>
    <property type="match status" value="1"/>
</dbReference>
<dbReference type="GO" id="GO:0034040">
    <property type="term" value="F:ATPase-coupled lipid transmembrane transporter activity"/>
    <property type="evidence" value="ECO:0007669"/>
    <property type="project" value="TreeGrafter"/>
</dbReference>
<reference evidence="9 10" key="1">
    <citation type="submission" date="2016-07" db="EMBL/GenBank/DDBJ databases">
        <title>Complete genome sequence of the Lentzea guizhouensis DHS C013.</title>
        <authorList>
            <person name="Cao C."/>
        </authorList>
    </citation>
    <scope>NUCLEOTIDE SEQUENCE [LARGE SCALE GENOMIC DNA]</scope>
    <source>
        <strain evidence="9 10">DHS C013</strain>
    </source>
</reference>
<keyword evidence="4" id="KW-0067">ATP-binding</keyword>
<dbReference type="GO" id="GO:0005524">
    <property type="term" value="F:ATP binding"/>
    <property type="evidence" value="ECO:0007669"/>
    <property type="project" value="UniProtKB-KW"/>
</dbReference>
<evidence type="ECO:0000256" key="1">
    <source>
        <dbReference type="ARBA" id="ARBA00004651"/>
    </source>
</evidence>
<dbReference type="Gene3D" id="3.40.50.300">
    <property type="entry name" value="P-loop containing nucleotide triphosphate hydrolases"/>
    <property type="match status" value="1"/>
</dbReference>
<feature type="domain" description="ABC transporter" evidence="8">
    <location>
        <begin position="250"/>
        <end position="439"/>
    </location>
</feature>
<dbReference type="SUPFAM" id="SSF90123">
    <property type="entry name" value="ABC transporter transmembrane region"/>
    <property type="match status" value="1"/>
</dbReference>
<gene>
    <name evidence="9" type="ORF">BBK82_09590</name>
</gene>
<dbReference type="AlphaFoldDB" id="A0A1B2HY18"/>
<dbReference type="InterPro" id="IPR003593">
    <property type="entry name" value="AAA+_ATPase"/>
</dbReference>
<evidence type="ECO:0000313" key="10">
    <source>
        <dbReference type="Proteomes" id="UP000093053"/>
    </source>
</evidence>
<evidence type="ECO:0000259" key="8">
    <source>
        <dbReference type="PROSITE" id="PS50893"/>
    </source>
</evidence>